<accession>A0A0R3TLB8</accession>
<dbReference type="PROSITE" id="PS50004">
    <property type="entry name" value="C2"/>
    <property type="match status" value="1"/>
</dbReference>
<name>A0A0R3TLB8_RODNA</name>
<dbReference type="AlphaFoldDB" id="A0A0R3TLB8"/>
<evidence type="ECO:0000313" key="3">
    <source>
        <dbReference type="Proteomes" id="UP000278807"/>
    </source>
</evidence>
<reference evidence="2 3" key="2">
    <citation type="submission" date="2018-11" db="EMBL/GenBank/DDBJ databases">
        <authorList>
            <consortium name="Pathogen Informatics"/>
        </authorList>
    </citation>
    <scope>NUCLEOTIDE SEQUENCE [LARGE SCALE GENOMIC DNA]</scope>
</reference>
<dbReference type="Gene3D" id="2.60.40.150">
    <property type="entry name" value="C2 domain"/>
    <property type="match status" value="1"/>
</dbReference>
<dbReference type="STRING" id="102285.A0A0R3TLB8"/>
<dbReference type="EMBL" id="UZAE01012174">
    <property type="protein sequence ID" value="VDO03879.1"/>
    <property type="molecule type" value="Genomic_DNA"/>
</dbReference>
<dbReference type="InterPro" id="IPR039934">
    <property type="entry name" value="C2CD2/C2CD2L"/>
</dbReference>
<evidence type="ECO:0000259" key="1">
    <source>
        <dbReference type="PROSITE" id="PS50004"/>
    </source>
</evidence>
<dbReference type="InterPro" id="IPR000008">
    <property type="entry name" value="C2_dom"/>
</dbReference>
<dbReference type="OrthoDB" id="9976063at2759"/>
<proteinExistence type="predicted"/>
<dbReference type="Pfam" id="PF00168">
    <property type="entry name" value="C2"/>
    <property type="match status" value="1"/>
</dbReference>
<reference evidence="4" key="1">
    <citation type="submission" date="2017-02" db="UniProtKB">
        <authorList>
            <consortium name="WormBaseParasite"/>
        </authorList>
    </citation>
    <scope>IDENTIFICATION</scope>
</reference>
<evidence type="ECO:0000313" key="2">
    <source>
        <dbReference type="EMBL" id="VDO03879.1"/>
    </source>
</evidence>
<dbReference type="InterPro" id="IPR035892">
    <property type="entry name" value="C2_domain_sf"/>
</dbReference>
<protein>
    <submittedName>
        <fullName evidence="4">C2 domain-containing protein</fullName>
    </submittedName>
</protein>
<dbReference type="SUPFAM" id="SSF49562">
    <property type="entry name" value="C2 domain (Calcium/lipid-binding domain, CaLB)"/>
    <property type="match status" value="1"/>
</dbReference>
<dbReference type="PANTHER" id="PTHR21119">
    <property type="entry name" value="C2 DOMAIN-CONTAINING PROTEIN"/>
    <property type="match status" value="1"/>
</dbReference>
<gene>
    <name evidence="2" type="ORF">HNAJ_LOCUS8019</name>
</gene>
<evidence type="ECO:0000313" key="4">
    <source>
        <dbReference type="WBParaSite" id="HNAJ_0000802301-mRNA-1"/>
    </source>
</evidence>
<dbReference type="WBParaSite" id="HNAJ_0000802301-mRNA-1">
    <property type="protein sequence ID" value="HNAJ_0000802301-mRNA-1"/>
    <property type="gene ID" value="HNAJ_0000802301"/>
</dbReference>
<sequence length="477" mass="52759">MYSQMKSPTVSANVMTIPVLIMANRLSFSCQRQVNQRPSHIKFSISNFSLEVILNLSFNQTRLITLHGISSHPQFSLSIESTDPLENVKQDLVSTIEGIVENLPFIWQNADTLLKNEGLYNVPPECIEPISNLESKVINGNTVELQNGYKTETDEKSSSDLDVKSLDSFLDACSVVGFQLNNGDINNATTTFTTSVPLSDSAEVLPEPVVLAHNPSLKKKMKDSIRRERWHQRSASDFNLNKDTLPTELTFDDGEPVPLDPIVHPPEGQKITSEGYQQSESRPISHQRALKKVTDVSPLHERVVPNLASKNLLVKVVKADFIELKSSSDAYCVVELDEPYQRHATHVVPPSEQLFWDQHLLFGLNSNSKRAAFEIFELNKRRKSISRGYAEVYLPDLLTSMAGGCSSELLRCITLDPKQHSSSTSGMMGGPSGAGLNSAGGGAWDFVSSPTSSPISLAIRKPTVTAEVSLYKFPFWP</sequence>
<keyword evidence="3" id="KW-1185">Reference proteome</keyword>
<feature type="domain" description="C2" evidence="1">
    <location>
        <begin position="293"/>
        <end position="409"/>
    </location>
</feature>
<dbReference type="Proteomes" id="UP000278807">
    <property type="component" value="Unassembled WGS sequence"/>
</dbReference>
<dbReference type="PANTHER" id="PTHR21119:SF5">
    <property type="entry name" value="C2 DOMAIN-CONTAINING PROTEIN"/>
    <property type="match status" value="1"/>
</dbReference>
<organism evidence="4">
    <name type="scientific">Rodentolepis nana</name>
    <name type="common">Dwarf tapeworm</name>
    <name type="synonym">Hymenolepis nana</name>
    <dbReference type="NCBI Taxonomy" id="102285"/>
    <lineage>
        <taxon>Eukaryota</taxon>
        <taxon>Metazoa</taxon>
        <taxon>Spiralia</taxon>
        <taxon>Lophotrochozoa</taxon>
        <taxon>Platyhelminthes</taxon>
        <taxon>Cestoda</taxon>
        <taxon>Eucestoda</taxon>
        <taxon>Cyclophyllidea</taxon>
        <taxon>Hymenolepididae</taxon>
        <taxon>Rodentolepis</taxon>
    </lineage>
</organism>